<accession>A0A3D9XLL1</accession>
<name>A0A3D9XLL1_PARVE</name>
<reference evidence="1 2" key="1">
    <citation type="submission" date="2018-08" db="EMBL/GenBank/DDBJ databases">
        <title>Genomic Encyclopedia of Archaeal and Bacterial Type Strains, Phase II (KMG-II): from individual species to whole genera.</title>
        <authorList>
            <person name="Goeker M."/>
        </authorList>
    </citation>
    <scope>NUCLEOTIDE SEQUENCE [LARGE SCALE GENOMIC DNA]</scope>
    <source>
        <strain evidence="1 2">DSM 17099</strain>
    </source>
</reference>
<comment type="caution">
    <text evidence="1">The sequence shown here is derived from an EMBL/GenBank/DDBJ whole genome shotgun (WGS) entry which is preliminary data.</text>
</comment>
<organism evidence="1 2">
    <name type="scientific">Paracoccus versutus</name>
    <name type="common">Thiobacillus versutus</name>
    <dbReference type="NCBI Taxonomy" id="34007"/>
    <lineage>
        <taxon>Bacteria</taxon>
        <taxon>Pseudomonadati</taxon>
        <taxon>Pseudomonadota</taxon>
        <taxon>Alphaproteobacteria</taxon>
        <taxon>Rhodobacterales</taxon>
        <taxon>Paracoccaceae</taxon>
        <taxon>Paracoccus</taxon>
    </lineage>
</organism>
<dbReference type="EMBL" id="QTUJ01000002">
    <property type="protein sequence ID" value="REF69973.1"/>
    <property type="molecule type" value="Genomic_DNA"/>
</dbReference>
<protein>
    <submittedName>
        <fullName evidence="1">Uncharacterized protein</fullName>
    </submittedName>
</protein>
<gene>
    <name evidence="1" type="ORF">BDD41_2692</name>
</gene>
<evidence type="ECO:0000313" key="1">
    <source>
        <dbReference type="EMBL" id="REF69973.1"/>
    </source>
</evidence>
<sequence>MGLRPLNCRLMAYGATPEQLIADEIGIVIPGSEVKGIRHFGLDRWMVDVRKTRHEKPVTVWVKTSVVDDTFLQIQLVDQPSLAGL</sequence>
<proteinExistence type="predicted"/>
<dbReference type="AlphaFoldDB" id="A0A3D9XLL1"/>
<evidence type="ECO:0000313" key="2">
    <source>
        <dbReference type="Proteomes" id="UP000256941"/>
    </source>
</evidence>
<dbReference type="Proteomes" id="UP000256941">
    <property type="component" value="Unassembled WGS sequence"/>
</dbReference>